<name>A0AC35UDT1_9BILA</name>
<reference evidence="2" key="1">
    <citation type="submission" date="2016-11" db="UniProtKB">
        <authorList>
            <consortium name="WormBaseParasite"/>
        </authorList>
    </citation>
    <scope>IDENTIFICATION</scope>
    <source>
        <strain evidence="2">KR3021</strain>
    </source>
</reference>
<dbReference type="WBParaSite" id="RSKR_0001051000.1">
    <property type="protein sequence ID" value="RSKR_0001051000.1"/>
    <property type="gene ID" value="RSKR_0001051000"/>
</dbReference>
<protein>
    <submittedName>
        <fullName evidence="2">Anaphase-promoting complex subunit 13</fullName>
    </submittedName>
</protein>
<organism evidence="1 2">
    <name type="scientific">Rhabditophanes sp. KR3021</name>
    <dbReference type="NCBI Taxonomy" id="114890"/>
    <lineage>
        <taxon>Eukaryota</taxon>
        <taxon>Metazoa</taxon>
        <taxon>Ecdysozoa</taxon>
        <taxon>Nematoda</taxon>
        <taxon>Chromadorea</taxon>
        <taxon>Rhabditida</taxon>
        <taxon>Tylenchina</taxon>
        <taxon>Panagrolaimomorpha</taxon>
        <taxon>Strongyloidoidea</taxon>
        <taxon>Alloionematidae</taxon>
        <taxon>Rhabditophanes</taxon>
    </lineage>
</organism>
<accession>A0AC35UDT1</accession>
<evidence type="ECO:0000313" key="1">
    <source>
        <dbReference type="Proteomes" id="UP000095286"/>
    </source>
</evidence>
<sequence length="85" mass="9939">MDMRILQVNLGSAMIQTDNDWIAHEIVGINFDIPLSQIPDEDEVLAAGFHDHKKYRTRDNEWIDAGLSEIPFWYAPEQVFYPRSF</sequence>
<dbReference type="Proteomes" id="UP000095286">
    <property type="component" value="Unplaced"/>
</dbReference>
<proteinExistence type="predicted"/>
<evidence type="ECO:0000313" key="2">
    <source>
        <dbReference type="WBParaSite" id="RSKR_0001051000.1"/>
    </source>
</evidence>